<proteinExistence type="predicted"/>
<evidence type="ECO:0008006" key="4">
    <source>
        <dbReference type="Google" id="ProtNLM"/>
    </source>
</evidence>
<protein>
    <recommendedName>
        <fullName evidence="4">ADP ribosyltransferase domain-containing protein</fullName>
    </recommendedName>
</protein>
<name>A0ABN4R628_9BORD</name>
<evidence type="ECO:0000313" key="2">
    <source>
        <dbReference type="EMBL" id="ANN68670.1"/>
    </source>
</evidence>
<dbReference type="Proteomes" id="UP000091897">
    <property type="component" value="Chromosome"/>
</dbReference>
<gene>
    <name evidence="2" type="ORF">BAU06_22295</name>
</gene>
<feature type="region of interest" description="Disordered" evidence="1">
    <location>
        <begin position="759"/>
        <end position="841"/>
    </location>
</feature>
<evidence type="ECO:0000313" key="3">
    <source>
        <dbReference type="Proteomes" id="UP000091897"/>
    </source>
</evidence>
<dbReference type="EMBL" id="CP016170">
    <property type="protein sequence ID" value="ANN68670.1"/>
    <property type="molecule type" value="Genomic_DNA"/>
</dbReference>
<feature type="compositionally biased region" description="Low complexity" evidence="1">
    <location>
        <begin position="797"/>
        <end position="818"/>
    </location>
</feature>
<evidence type="ECO:0000256" key="1">
    <source>
        <dbReference type="SAM" id="MobiDB-lite"/>
    </source>
</evidence>
<accession>A0ABN4R628</accession>
<organism evidence="2 3">
    <name type="scientific">Bordetella bronchialis</name>
    <dbReference type="NCBI Taxonomy" id="463025"/>
    <lineage>
        <taxon>Bacteria</taxon>
        <taxon>Pseudomonadati</taxon>
        <taxon>Pseudomonadota</taxon>
        <taxon>Betaproteobacteria</taxon>
        <taxon>Burkholderiales</taxon>
        <taxon>Alcaligenaceae</taxon>
        <taxon>Bordetella</taxon>
    </lineage>
</organism>
<sequence length="1150" mass="121479">MLLGQDPPARPVPGAVAATCAECAGAAAALAQAPATGEPSPAARGGLAPTDVWVLASLLLPWDGHARPEAATAIDAGDPRWMAVKAGIAAAGVLDIAPQDCTPEELAQLGQDTLILAAARKAGLMDEAGVQGADSGSLVQRLESAVRVEFADAIAFYQAMDQLDNLRMPTRDEVARDVLAEAGLNPDYPRFQHTVVDYPVASMVWGAQPGRTVLRTPADRYYASDALSAQDVQALWTRDNTRPTPAQVSEILARLPASLNAEFDARFDAYANQAAAQMAILVRRKLAMHAAANAIDLSSATVSVARPALEAFLNEVMPLRGGAVVYEGKARTVLQPEGYVYTVRSAGAERRFFLSSKNAPPRELPADVSIEDWVHANRRIVFGEAAFARGMQPPFRTRLTRGELAAGDLSTLDARLAAAFRKDIEALREAARGQTPQEQMAELLRGLIPFRETIQAVRRNDPAAAVTAAGVEIVSLIPTLYAGGRLAALGVKLGRQALLATVATMRSPQWAAAMHALGSQATGMSGVHGVARLARSLRDAIQPGTLQGAAGIWGRMVPRRPGTITGGVGAAPAGGAAGGAAITRAPRAAAPADGWWRVPARPVHAAEAMADDAIDRLPSVVAQGKHGGELPLQPYGRSGAYTQYHSGTGERYGPVMLAGRGGLLYRTLAVEAIRRYRVNAPDLLSRLGARPPAADGTIALAGRHYARIGDDYIEIAVDLAVSTAARQIWRAVPAASSGGEAALHRIVYDKDQALWRQAGTPGLEGGGRIPRLGSGDMSLSRGASLDAGSVDTSPAQVSSGTASPAATVSSSTSGAFSFDTPPSRHSSFSPAGGVAPGKSQLELQPFGHGIRARHPGLVGHARKNYFVQGPDGQVRRFPGGYSGGTVTPELLDGEFVRSMDRIVDYSHAKALGEVLAGYRHDAAKAAVSFRVGTRAVSSYDAARAVYPLREGPHAQYMIPATDQLGDAEACAQMLLAEGKTPAQAVEQVNRYQQLRPRYPRGQDAYSDTLLPLAAQLNGAAVTTYTNGATHEATLQMLQRSLRADAPLILFRKDKAVILDAIGTDAEGTWLTIRHPVTGSQVRIRDHREFWTGDDRALTVTPTTPDMVLHDIRVIAIEHEHRLRHLQAVRQQAASGSSVATGDPGSHTVVD</sequence>
<reference evidence="2 3" key="1">
    <citation type="submission" date="2016-06" db="EMBL/GenBank/DDBJ databases">
        <title>Complete genome sequences of Bordetella bronchialis and Bordetella flabilis.</title>
        <authorList>
            <person name="LiPuma J.J."/>
            <person name="Spilker T."/>
        </authorList>
    </citation>
    <scope>NUCLEOTIDE SEQUENCE [LARGE SCALE GENOMIC DNA]</scope>
    <source>
        <strain evidence="2 3">AU3182</strain>
    </source>
</reference>
<keyword evidence="3" id="KW-1185">Reference proteome</keyword>